<organism evidence="3 4">
    <name type="scientific">Apiospora rasikravindrae</name>
    <dbReference type="NCBI Taxonomy" id="990691"/>
    <lineage>
        <taxon>Eukaryota</taxon>
        <taxon>Fungi</taxon>
        <taxon>Dikarya</taxon>
        <taxon>Ascomycota</taxon>
        <taxon>Pezizomycotina</taxon>
        <taxon>Sordariomycetes</taxon>
        <taxon>Xylariomycetidae</taxon>
        <taxon>Amphisphaeriales</taxon>
        <taxon>Apiosporaceae</taxon>
        <taxon>Apiospora</taxon>
    </lineage>
</organism>
<dbReference type="SMART" id="SM00443">
    <property type="entry name" value="G_patch"/>
    <property type="match status" value="1"/>
</dbReference>
<evidence type="ECO:0000256" key="1">
    <source>
        <dbReference type="SAM" id="MobiDB-lite"/>
    </source>
</evidence>
<comment type="caution">
    <text evidence="3">The sequence shown here is derived from an EMBL/GenBank/DDBJ whole genome shotgun (WGS) entry which is preliminary data.</text>
</comment>
<sequence length="293" mass="31801">MSSLRAEMLDHLLDKFEDKDKSILRKMIQASVDNDDDAALAHRVFKSVVAYVGAHSNLSCLEATALESIQETLANLAETAGTAAAVNGPNSPRSAAYIDVGGEEHSPTHVETSRSPVQALSSGLAKTQMDGQQALVHPVIPKAPPVNYGMKMMMKNGWLPGQGLGARGDGITEPVLSPEQLVPDRKDHNPGVGSQKRTTVSDAAHSRTPQVSIVYPFSQIPNLDRGAKRFRKKQHVGTSLQEAIGQVTDENHRSSTGSVEGAEKEESWKCSFDRDPLLFQSRPRHPNSYCNGW</sequence>
<proteinExistence type="predicted"/>
<dbReference type="InterPro" id="IPR000467">
    <property type="entry name" value="G_patch_dom"/>
</dbReference>
<evidence type="ECO:0000259" key="2">
    <source>
        <dbReference type="PROSITE" id="PS50174"/>
    </source>
</evidence>
<evidence type="ECO:0000313" key="3">
    <source>
        <dbReference type="EMBL" id="KAK8056224.1"/>
    </source>
</evidence>
<gene>
    <name evidence="3" type="ORF">PG993_001451</name>
</gene>
<reference evidence="3 4" key="1">
    <citation type="submission" date="2023-01" db="EMBL/GenBank/DDBJ databases">
        <title>Analysis of 21 Apiospora genomes using comparative genomics revels a genus with tremendous synthesis potential of carbohydrate active enzymes and secondary metabolites.</title>
        <authorList>
            <person name="Sorensen T."/>
        </authorList>
    </citation>
    <scope>NUCLEOTIDE SEQUENCE [LARGE SCALE GENOMIC DNA]</scope>
    <source>
        <strain evidence="3 4">CBS 33761</strain>
    </source>
</reference>
<evidence type="ECO:0000313" key="4">
    <source>
        <dbReference type="Proteomes" id="UP001444661"/>
    </source>
</evidence>
<dbReference type="PROSITE" id="PS50174">
    <property type="entry name" value="G_PATCH"/>
    <property type="match status" value="1"/>
</dbReference>
<feature type="domain" description="G-patch" evidence="2">
    <location>
        <begin position="145"/>
        <end position="197"/>
    </location>
</feature>
<dbReference type="EMBL" id="JAQQWK010000001">
    <property type="protein sequence ID" value="KAK8056224.1"/>
    <property type="molecule type" value="Genomic_DNA"/>
</dbReference>
<feature type="region of interest" description="Disordered" evidence="1">
    <location>
        <begin position="181"/>
        <end position="205"/>
    </location>
</feature>
<accession>A0ABR1UEB5</accession>
<name>A0ABR1UEB5_9PEZI</name>
<dbReference type="Pfam" id="PF01585">
    <property type="entry name" value="G-patch"/>
    <property type="match status" value="1"/>
</dbReference>
<feature type="compositionally biased region" description="Polar residues" evidence="1">
    <location>
        <begin position="195"/>
        <end position="205"/>
    </location>
</feature>
<protein>
    <recommendedName>
        <fullName evidence="2">G-patch domain-containing protein</fullName>
    </recommendedName>
</protein>
<keyword evidence="4" id="KW-1185">Reference proteome</keyword>
<dbReference type="Proteomes" id="UP001444661">
    <property type="component" value="Unassembled WGS sequence"/>
</dbReference>